<protein>
    <submittedName>
        <fullName evidence="1">Uncharacterized protein</fullName>
    </submittedName>
</protein>
<keyword evidence="2" id="KW-1185">Reference proteome</keyword>
<reference evidence="1 2" key="1">
    <citation type="submission" date="2014-04" db="EMBL/GenBank/DDBJ databases">
        <authorList>
            <consortium name="DOE Joint Genome Institute"/>
            <person name="Kuo A."/>
            <person name="Kohler A."/>
            <person name="Costa M.D."/>
            <person name="Nagy L.G."/>
            <person name="Floudas D."/>
            <person name="Copeland A."/>
            <person name="Barry K.W."/>
            <person name="Cichocki N."/>
            <person name="Veneault-Fourrey C."/>
            <person name="LaButti K."/>
            <person name="Lindquist E.A."/>
            <person name="Lipzen A."/>
            <person name="Lundell T."/>
            <person name="Morin E."/>
            <person name="Murat C."/>
            <person name="Sun H."/>
            <person name="Tunlid A."/>
            <person name="Henrissat B."/>
            <person name="Grigoriev I.V."/>
            <person name="Hibbett D.S."/>
            <person name="Martin F."/>
            <person name="Nordberg H.P."/>
            <person name="Cantor M.N."/>
            <person name="Hua S.X."/>
        </authorList>
    </citation>
    <scope>NUCLEOTIDE SEQUENCE [LARGE SCALE GENOMIC DNA]</scope>
    <source>
        <strain evidence="1 2">441</strain>
    </source>
</reference>
<sequence>MHRTPSTTLGPADLRLCLQSRQHDPCLMLFAILKCSATVPHMKTPGIHSHLDFEGEVGADKRQPTLYFPSFFNAMVPCAHACL</sequence>
<name>A0A0C9YRD8_9AGAM</name>
<proteinExistence type="predicted"/>
<gene>
    <name evidence="1" type="ORF">PISMIDRAFT_267491</name>
</gene>
<accession>A0A0C9YRD8</accession>
<dbReference type="AlphaFoldDB" id="A0A0C9YRD8"/>
<dbReference type="EMBL" id="KN833858">
    <property type="protein sequence ID" value="KIK16399.1"/>
    <property type="molecule type" value="Genomic_DNA"/>
</dbReference>
<evidence type="ECO:0000313" key="2">
    <source>
        <dbReference type="Proteomes" id="UP000054018"/>
    </source>
</evidence>
<reference evidence="2" key="2">
    <citation type="submission" date="2015-01" db="EMBL/GenBank/DDBJ databases">
        <title>Evolutionary Origins and Diversification of the Mycorrhizal Mutualists.</title>
        <authorList>
            <consortium name="DOE Joint Genome Institute"/>
            <consortium name="Mycorrhizal Genomics Consortium"/>
            <person name="Kohler A."/>
            <person name="Kuo A."/>
            <person name="Nagy L.G."/>
            <person name="Floudas D."/>
            <person name="Copeland A."/>
            <person name="Barry K.W."/>
            <person name="Cichocki N."/>
            <person name="Veneault-Fourrey C."/>
            <person name="LaButti K."/>
            <person name="Lindquist E.A."/>
            <person name="Lipzen A."/>
            <person name="Lundell T."/>
            <person name="Morin E."/>
            <person name="Murat C."/>
            <person name="Riley R."/>
            <person name="Ohm R."/>
            <person name="Sun H."/>
            <person name="Tunlid A."/>
            <person name="Henrissat B."/>
            <person name="Grigoriev I.V."/>
            <person name="Hibbett D.S."/>
            <person name="Martin F."/>
        </authorList>
    </citation>
    <scope>NUCLEOTIDE SEQUENCE [LARGE SCALE GENOMIC DNA]</scope>
    <source>
        <strain evidence="2">441</strain>
    </source>
</reference>
<dbReference type="Proteomes" id="UP000054018">
    <property type="component" value="Unassembled WGS sequence"/>
</dbReference>
<evidence type="ECO:0000313" key="1">
    <source>
        <dbReference type="EMBL" id="KIK16399.1"/>
    </source>
</evidence>
<dbReference type="HOGENOM" id="CLU_2543428_0_0_1"/>
<organism evidence="1 2">
    <name type="scientific">Pisolithus microcarpus 441</name>
    <dbReference type="NCBI Taxonomy" id="765257"/>
    <lineage>
        <taxon>Eukaryota</taxon>
        <taxon>Fungi</taxon>
        <taxon>Dikarya</taxon>
        <taxon>Basidiomycota</taxon>
        <taxon>Agaricomycotina</taxon>
        <taxon>Agaricomycetes</taxon>
        <taxon>Agaricomycetidae</taxon>
        <taxon>Boletales</taxon>
        <taxon>Sclerodermatineae</taxon>
        <taxon>Pisolithaceae</taxon>
        <taxon>Pisolithus</taxon>
    </lineage>
</organism>